<keyword evidence="1" id="KW-1133">Transmembrane helix</keyword>
<dbReference type="RefSeq" id="WP_159443503.1">
    <property type="nucleotide sequence ID" value="NZ_CAMCOW010000039.1"/>
</dbReference>
<evidence type="ECO:0000313" key="2">
    <source>
        <dbReference type="EMBL" id="SJZ80837.1"/>
    </source>
</evidence>
<dbReference type="Proteomes" id="UP000190395">
    <property type="component" value="Unassembled WGS sequence"/>
</dbReference>
<accession>A0A1T4NP35</accession>
<evidence type="ECO:0000313" key="3">
    <source>
        <dbReference type="Proteomes" id="UP000190395"/>
    </source>
</evidence>
<proteinExistence type="predicted"/>
<name>A0A1T4NP35_9SPIR</name>
<dbReference type="GeneID" id="303368445"/>
<keyword evidence="3" id="KW-1185">Reference proteome</keyword>
<keyword evidence="1" id="KW-0472">Membrane</keyword>
<evidence type="ECO:0000256" key="1">
    <source>
        <dbReference type="SAM" id="Phobius"/>
    </source>
</evidence>
<gene>
    <name evidence="2" type="ORF">SAMN02745152_01291</name>
</gene>
<protein>
    <submittedName>
        <fullName evidence="2">Uncharacterized protein</fullName>
    </submittedName>
</protein>
<dbReference type="AlphaFoldDB" id="A0A1T4NP35"/>
<reference evidence="2 3" key="1">
    <citation type="submission" date="2017-02" db="EMBL/GenBank/DDBJ databases">
        <authorList>
            <person name="Peterson S.W."/>
        </authorList>
    </citation>
    <scope>NUCLEOTIDE SEQUENCE [LARGE SCALE GENOMIC DNA]</scope>
    <source>
        <strain evidence="2 3">ATCC BAA-909</strain>
    </source>
</reference>
<organism evidence="2 3">
    <name type="scientific">Treponema berlinense</name>
    <dbReference type="NCBI Taxonomy" id="225004"/>
    <lineage>
        <taxon>Bacteria</taxon>
        <taxon>Pseudomonadati</taxon>
        <taxon>Spirochaetota</taxon>
        <taxon>Spirochaetia</taxon>
        <taxon>Spirochaetales</taxon>
        <taxon>Treponemataceae</taxon>
        <taxon>Treponema</taxon>
    </lineage>
</organism>
<keyword evidence="1" id="KW-0812">Transmembrane</keyword>
<sequence length="56" mass="6187">MAANNKEEKKLNPFVEGVLGLASLALITVVGFFVFFAFDILLLDFDPIGKLVQLIF</sequence>
<feature type="transmembrane region" description="Helical" evidence="1">
    <location>
        <begin position="20"/>
        <end position="43"/>
    </location>
</feature>
<dbReference type="EMBL" id="FUXC01000006">
    <property type="protein sequence ID" value="SJZ80837.1"/>
    <property type="molecule type" value="Genomic_DNA"/>
</dbReference>